<dbReference type="InParanoid" id="A0A1X7V4P3"/>
<protein>
    <submittedName>
        <fullName evidence="1">Uncharacterized protein</fullName>
    </submittedName>
</protein>
<sequence length="100" mass="11233">MLMSKKGLSERSVRRFCKLHGLTKIDEEEADEVVEQAGDEVDKETYGTNVIKGFLNSEGINIGKSKVVEYLQRVDPESYEHLNVIRDIIDYVTGIGNGIT</sequence>
<dbReference type="EnsemblMetazoa" id="Aqu2.1.34507_001">
    <property type="protein sequence ID" value="Aqu2.1.34507_001"/>
    <property type="gene ID" value="Aqu2.1.34507"/>
</dbReference>
<proteinExistence type="predicted"/>
<reference evidence="1" key="1">
    <citation type="submission" date="2017-05" db="UniProtKB">
        <authorList>
            <consortium name="EnsemblMetazoa"/>
        </authorList>
    </citation>
    <scope>IDENTIFICATION</scope>
</reference>
<organism evidence="1">
    <name type="scientific">Amphimedon queenslandica</name>
    <name type="common">Sponge</name>
    <dbReference type="NCBI Taxonomy" id="400682"/>
    <lineage>
        <taxon>Eukaryota</taxon>
        <taxon>Metazoa</taxon>
        <taxon>Porifera</taxon>
        <taxon>Demospongiae</taxon>
        <taxon>Heteroscleromorpha</taxon>
        <taxon>Haplosclerida</taxon>
        <taxon>Niphatidae</taxon>
        <taxon>Amphimedon</taxon>
    </lineage>
</organism>
<dbReference type="AlphaFoldDB" id="A0A1X7V4P3"/>
<name>A0A1X7V4P3_AMPQE</name>
<accession>A0A1X7V4P3</accession>
<evidence type="ECO:0000313" key="1">
    <source>
        <dbReference type="EnsemblMetazoa" id="Aqu2.1.34507_001"/>
    </source>
</evidence>